<evidence type="ECO:0000256" key="1">
    <source>
        <dbReference type="SAM" id="SignalP"/>
    </source>
</evidence>
<name>A0AB34JX05_PRYPA</name>
<feature type="chain" id="PRO_5044274122" description="Methyltransferase domain-containing protein" evidence="1">
    <location>
        <begin position="20"/>
        <end position="270"/>
    </location>
</feature>
<evidence type="ECO:0008006" key="4">
    <source>
        <dbReference type="Google" id="ProtNLM"/>
    </source>
</evidence>
<dbReference type="PANTHER" id="PTHR32026">
    <property type="entry name" value="METHYLTRANSFERASE-LIKE PROTEIN 24"/>
    <property type="match status" value="1"/>
</dbReference>
<organism evidence="2 3">
    <name type="scientific">Prymnesium parvum</name>
    <name type="common">Toxic golden alga</name>
    <dbReference type="NCBI Taxonomy" id="97485"/>
    <lineage>
        <taxon>Eukaryota</taxon>
        <taxon>Haptista</taxon>
        <taxon>Haptophyta</taxon>
        <taxon>Prymnesiophyceae</taxon>
        <taxon>Prymnesiales</taxon>
        <taxon>Prymnesiaceae</taxon>
        <taxon>Prymnesium</taxon>
    </lineage>
</organism>
<dbReference type="AlphaFoldDB" id="A0AB34JX05"/>
<evidence type="ECO:0000313" key="2">
    <source>
        <dbReference type="EMBL" id="KAL1525476.1"/>
    </source>
</evidence>
<dbReference type="EMBL" id="JBGBPQ010000004">
    <property type="protein sequence ID" value="KAL1525476.1"/>
    <property type="molecule type" value="Genomic_DNA"/>
</dbReference>
<proteinExistence type="predicted"/>
<comment type="caution">
    <text evidence="2">The sequence shown here is derived from an EMBL/GenBank/DDBJ whole genome shotgun (WGS) entry which is preliminary data.</text>
</comment>
<keyword evidence="1" id="KW-0732">Signal</keyword>
<accession>A0AB34JX05</accession>
<evidence type="ECO:0000313" key="3">
    <source>
        <dbReference type="Proteomes" id="UP001515480"/>
    </source>
</evidence>
<protein>
    <recommendedName>
        <fullName evidence="4">Methyltransferase domain-containing protein</fullName>
    </recommendedName>
</protein>
<sequence length="270" mass="29893">MCGRRQPLLLLLTLTSTASWRRGKGGGNRHLPSGPVDYDAIACKRCLTQVMRLLTPAARGCADGNGTVIPSSSSSRVPTAYCDFLLPKKRQPVVYSFGVDNIWDFDKTMAIRGCDVISFDPFCCGAAHKISENQEFVPIGLASYDGLATSDDPRRQNVTYPVLTLKTIMEGYGHGKVDVLRMKVSGNMEWKGLKNLINTGGLESVRQLSINMHMTDPSMWGEYRLILTSLKKAGFFPFYVAKQPNADYLKIQEGPQALYSRYEVSYGSDV</sequence>
<keyword evidence="3" id="KW-1185">Reference proteome</keyword>
<reference evidence="2 3" key="1">
    <citation type="journal article" date="2024" name="Science">
        <title>Giant polyketide synthase enzymes in the biosynthesis of giant marine polyether toxins.</title>
        <authorList>
            <person name="Fallon T.R."/>
            <person name="Shende V.V."/>
            <person name="Wierzbicki I.H."/>
            <person name="Pendleton A.L."/>
            <person name="Watervoot N.F."/>
            <person name="Auber R.P."/>
            <person name="Gonzalez D.J."/>
            <person name="Wisecaver J.H."/>
            <person name="Moore B.S."/>
        </authorList>
    </citation>
    <scope>NUCLEOTIDE SEQUENCE [LARGE SCALE GENOMIC DNA]</scope>
    <source>
        <strain evidence="2 3">12B1</strain>
    </source>
</reference>
<dbReference type="InterPro" id="IPR026913">
    <property type="entry name" value="METTL24"/>
</dbReference>
<feature type="signal peptide" evidence="1">
    <location>
        <begin position="1"/>
        <end position="19"/>
    </location>
</feature>
<dbReference type="PANTHER" id="PTHR32026:SF10">
    <property type="entry name" value="METHYLTRANSFERASE-LIKE PROTEIN 24-RELATED"/>
    <property type="match status" value="1"/>
</dbReference>
<gene>
    <name evidence="2" type="ORF">AB1Y20_020333</name>
</gene>
<dbReference type="Proteomes" id="UP001515480">
    <property type="component" value="Unassembled WGS sequence"/>
</dbReference>